<comment type="subcellular location">
    <subcellularLocation>
        <location evidence="8">Cell outer membrane</location>
        <topology evidence="8">Peripheral membrane protein</topology>
    </subcellularLocation>
    <text evidence="8">Attached to the inner leaflet of the outer membrane.</text>
</comment>
<evidence type="ECO:0000256" key="1">
    <source>
        <dbReference type="ARBA" id="ARBA00007734"/>
    </source>
</evidence>
<comment type="similarity">
    <text evidence="8">In the N-terminal section; belongs to the bacterial solute-binding protein 3 family.</text>
</comment>
<evidence type="ECO:0000313" key="10">
    <source>
        <dbReference type="EMBL" id="TKB47115.1"/>
    </source>
</evidence>
<dbReference type="GO" id="GO:0009253">
    <property type="term" value="P:peptidoglycan catabolic process"/>
    <property type="evidence" value="ECO:0007669"/>
    <property type="project" value="TreeGrafter"/>
</dbReference>
<feature type="region of interest" description="LT domain" evidence="8">
    <location>
        <begin position="267"/>
        <end position="459"/>
    </location>
</feature>
<keyword evidence="4 8" id="KW-0472">Membrane</keyword>
<evidence type="ECO:0000256" key="4">
    <source>
        <dbReference type="ARBA" id="ARBA00023136"/>
    </source>
</evidence>
<dbReference type="EC" id="4.2.2.n1" evidence="8"/>
<comment type="similarity">
    <text evidence="2">Belongs to the bacterial solute-binding protein 3 family.</text>
</comment>
<evidence type="ECO:0000256" key="5">
    <source>
        <dbReference type="ARBA" id="ARBA00023237"/>
    </source>
</evidence>
<dbReference type="GO" id="GO:0071555">
    <property type="term" value="P:cell wall organization"/>
    <property type="evidence" value="ECO:0007669"/>
    <property type="project" value="UniProtKB-KW"/>
</dbReference>
<evidence type="ECO:0000256" key="6">
    <source>
        <dbReference type="ARBA" id="ARBA00023239"/>
    </source>
</evidence>
<dbReference type="EMBL" id="SWDB01000004">
    <property type="protein sequence ID" value="TKB47115.1"/>
    <property type="molecule type" value="Genomic_DNA"/>
</dbReference>
<dbReference type="RefSeq" id="WP_136734465.1">
    <property type="nucleotide sequence ID" value="NZ_SWDB01000004.1"/>
</dbReference>
<dbReference type="PANTHER" id="PTHR35936">
    <property type="entry name" value="MEMBRANE-BOUND LYTIC MUREIN TRANSGLYCOSYLASE F"/>
    <property type="match status" value="1"/>
</dbReference>
<evidence type="ECO:0000313" key="11">
    <source>
        <dbReference type="Proteomes" id="UP000307999"/>
    </source>
</evidence>
<dbReference type="CDD" id="cd01009">
    <property type="entry name" value="PBP2_YfhD_N"/>
    <property type="match status" value="1"/>
</dbReference>
<comment type="similarity">
    <text evidence="8">In the C-terminal section; belongs to the transglycosylase Slt family.</text>
</comment>
<dbReference type="InterPro" id="IPR000189">
    <property type="entry name" value="Transglyc_AS"/>
</dbReference>
<dbReference type="GO" id="GO:0008933">
    <property type="term" value="F:peptidoglycan lytic transglycosylase activity"/>
    <property type="evidence" value="ECO:0007669"/>
    <property type="project" value="UniProtKB-UniRule"/>
</dbReference>
<dbReference type="CDD" id="cd13403">
    <property type="entry name" value="MLTF-like"/>
    <property type="match status" value="1"/>
</dbReference>
<dbReference type="Pfam" id="PF00497">
    <property type="entry name" value="SBP_bac_3"/>
    <property type="match status" value="1"/>
</dbReference>
<dbReference type="Pfam" id="PF01464">
    <property type="entry name" value="SLT"/>
    <property type="match status" value="1"/>
</dbReference>
<keyword evidence="6 8" id="KW-0456">Lyase</keyword>
<evidence type="ECO:0000259" key="9">
    <source>
        <dbReference type="SMART" id="SM00062"/>
    </source>
</evidence>
<comment type="catalytic activity">
    <reaction evidence="8">
        <text>Exolytic cleavage of the (1-&gt;4)-beta-glycosidic linkage between N-acetylmuramic acid (MurNAc) and N-acetylglucosamine (GlcNAc) residues in peptidoglycan, from either the reducing or the non-reducing ends of the peptidoglycan chains, with concomitant formation of a 1,6-anhydrobond in the MurNAc residue.</text>
        <dbReference type="EC" id="4.2.2.n1"/>
    </reaction>
</comment>
<keyword evidence="7 8" id="KW-0961">Cell wall biogenesis/degradation</keyword>
<dbReference type="InterPro" id="IPR008258">
    <property type="entry name" value="Transglycosylase_SLT_dom_1"/>
</dbReference>
<dbReference type="GO" id="GO:0009279">
    <property type="term" value="C:cell outer membrane"/>
    <property type="evidence" value="ECO:0007669"/>
    <property type="project" value="UniProtKB-SubCell"/>
</dbReference>
<proteinExistence type="inferred from homology"/>
<dbReference type="Proteomes" id="UP000307999">
    <property type="component" value="Unassembled WGS sequence"/>
</dbReference>
<dbReference type="SUPFAM" id="SSF53850">
    <property type="entry name" value="Periplasmic binding protein-like II"/>
    <property type="match status" value="1"/>
</dbReference>
<feature type="domain" description="Solute-binding protein family 3/N-terminal" evidence="9">
    <location>
        <begin position="43"/>
        <end position="266"/>
    </location>
</feature>
<evidence type="ECO:0000256" key="8">
    <source>
        <dbReference type="HAMAP-Rule" id="MF_02016"/>
    </source>
</evidence>
<reference evidence="10 11" key="1">
    <citation type="submission" date="2019-04" db="EMBL/GenBank/DDBJ databases">
        <title>Thalassotalea guangxiensis sp. nov., isolated from sediment of the coastal wetland.</title>
        <authorList>
            <person name="Zheng S."/>
            <person name="Zhang D."/>
        </authorList>
    </citation>
    <scope>NUCLEOTIDE SEQUENCE [LARGE SCALE GENOMIC DNA]</scope>
    <source>
        <strain evidence="10 11">ZS-4</strain>
    </source>
</reference>
<keyword evidence="3 8" id="KW-0732">Signal</keyword>
<dbReference type="InterPro" id="IPR023346">
    <property type="entry name" value="Lysozyme-like_dom_sf"/>
</dbReference>
<dbReference type="InterPro" id="IPR023703">
    <property type="entry name" value="MltF"/>
</dbReference>
<dbReference type="PROSITE" id="PS51257">
    <property type="entry name" value="PROKAR_LIPOPROTEIN"/>
    <property type="match status" value="1"/>
</dbReference>
<dbReference type="NCBIfam" id="NF008112">
    <property type="entry name" value="PRK10859.1"/>
    <property type="match status" value="1"/>
</dbReference>
<feature type="active site" evidence="8">
    <location>
        <position position="311"/>
    </location>
</feature>
<gene>
    <name evidence="8 10" type="primary">mltF</name>
    <name evidence="10" type="ORF">E8M12_02325</name>
</gene>
<dbReference type="InterPro" id="IPR001638">
    <property type="entry name" value="Solute-binding_3/MltF_N"/>
</dbReference>
<comment type="domain">
    <text evidence="8">The N-terminal domain does not have lytic activity and probably modulates enzymatic activity. The C-terminal domain is the catalytic active domain.</text>
</comment>
<keyword evidence="5 8" id="KW-0998">Cell outer membrane</keyword>
<dbReference type="SUPFAM" id="SSF53955">
    <property type="entry name" value="Lysozyme-like"/>
    <property type="match status" value="1"/>
</dbReference>
<evidence type="ECO:0000256" key="3">
    <source>
        <dbReference type="ARBA" id="ARBA00022729"/>
    </source>
</evidence>
<sequence>MKKFILTVQYVRLLFIGLIICSLAACKDPGHTTSLASILKRDVVRVGTLQGPANYYRQASNEAGFEFELARKYSQYLGVELDMVVADSLSELLQKLDSGQVDILAAGLSVTEQRLENYRFAPSYTEVSQELVFKQGGKWPKSINEIDGKLMVVQDSSHAQSLEQLQKLEPQLSWQETDSHDSEELLNAVADGDIDFTIVDSNTLALNQPLYPQINVAFTIEKSQPIAWMLARDADDALLASLVEFFGTSHHDGTLLTLQEKYFTDVTRIVALDNNGFISAAKVKLPQFESLFRRHAEGMDWRLLAAIAYQESQWQPTARSHTGGRGIMMLDKKTARQLDVHSRLDAAQSIRGSAKLFQQMFARIPQRIDEPDRQWFALAAYNIGWGHLEDARLLTEQQGGDPDRWLDVKASLPLLKQRKYYQQAKFGYVRGDEPVRYVENIRAYYDTLVHLDEQNLHQD</sequence>
<dbReference type="PROSITE" id="PS00922">
    <property type="entry name" value="TRANSGLYCOSYLASE"/>
    <property type="match status" value="1"/>
</dbReference>
<comment type="similarity">
    <text evidence="1">Belongs to the transglycosylase Slt family.</text>
</comment>
<comment type="caution">
    <text evidence="8">Lacks conserved residue(s) required for the propagation of feature annotation.</text>
</comment>
<dbReference type="Gene3D" id="1.10.530.10">
    <property type="match status" value="1"/>
</dbReference>
<comment type="caution">
    <text evidence="10">The sequence shown here is derived from an EMBL/GenBank/DDBJ whole genome shotgun (WGS) entry which is preliminary data.</text>
</comment>
<name>A0A4U1B974_9GAMM</name>
<accession>A0A4U1B974</accession>
<dbReference type="GO" id="GO:0016998">
    <property type="term" value="P:cell wall macromolecule catabolic process"/>
    <property type="evidence" value="ECO:0007669"/>
    <property type="project" value="UniProtKB-UniRule"/>
</dbReference>
<dbReference type="PANTHER" id="PTHR35936:SF32">
    <property type="entry name" value="MEMBRANE-BOUND LYTIC MUREIN TRANSGLYCOSYLASE F"/>
    <property type="match status" value="1"/>
</dbReference>
<keyword evidence="11" id="KW-1185">Reference proteome</keyword>
<organism evidence="10 11">
    <name type="scientific">Thalassotalea mangrovi</name>
    <dbReference type="NCBI Taxonomy" id="2572245"/>
    <lineage>
        <taxon>Bacteria</taxon>
        <taxon>Pseudomonadati</taxon>
        <taxon>Pseudomonadota</taxon>
        <taxon>Gammaproteobacteria</taxon>
        <taxon>Alteromonadales</taxon>
        <taxon>Colwelliaceae</taxon>
        <taxon>Thalassotalea</taxon>
    </lineage>
</organism>
<dbReference type="SMART" id="SM00062">
    <property type="entry name" value="PBPb"/>
    <property type="match status" value="1"/>
</dbReference>
<protein>
    <recommendedName>
        <fullName evidence="8">Membrane-bound lytic murein transglycosylase F</fullName>
        <ecNumber evidence="8">4.2.2.n1</ecNumber>
    </recommendedName>
    <alternativeName>
        <fullName evidence="8">Murein lyase F</fullName>
    </alternativeName>
</protein>
<evidence type="ECO:0000256" key="2">
    <source>
        <dbReference type="ARBA" id="ARBA00010333"/>
    </source>
</evidence>
<dbReference type="OrthoDB" id="9815002at2"/>
<comment type="function">
    <text evidence="8">Murein-degrading enzyme that degrades murein glycan strands and insoluble, high-molecular weight murein sacculi, with the concomitant formation of a 1,6-anhydromuramoyl product. Lytic transglycosylases (LTs) play an integral role in the metabolism of the peptidoglycan (PG) sacculus. Their lytic action creates space within the PG sacculus to allow for its expansion as well as for the insertion of various structures such as secretion systems and flagella.</text>
</comment>
<dbReference type="Gene3D" id="3.40.190.10">
    <property type="entry name" value="Periplasmic binding protein-like II"/>
    <property type="match status" value="2"/>
</dbReference>
<evidence type="ECO:0000256" key="7">
    <source>
        <dbReference type="ARBA" id="ARBA00023316"/>
    </source>
</evidence>
<dbReference type="HAMAP" id="MF_02016">
    <property type="entry name" value="MltF"/>
    <property type="match status" value="1"/>
</dbReference>
<dbReference type="AlphaFoldDB" id="A0A4U1B974"/>